<protein>
    <submittedName>
        <fullName evidence="1">Uncharacterized protein</fullName>
    </submittedName>
</protein>
<accession>A0ACC1CS15</accession>
<organism evidence="1 2">
    <name type="scientific">Dendrolimus kikuchii</name>
    <dbReference type="NCBI Taxonomy" id="765133"/>
    <lineage>
        <taxon>Eukaryota</taxon>
        <taxon>Metazoa</taxon>
        <taxon>Ecdysozoa</taxon>
        <taxon>Arthropoda</taxon>
        <taxon>Hexapoda</taxon>
        <taxon>Insecta</taxon>
        <taxon>Pterygota</taxon>
        <taxon>Neoptera</taxon>
        <taxon>Endopterygota</taxon>
        <taxon>Lepidoptera</taxon>
        <taxon>Glossata</taxon>
        <taxon>Ditrysia</taxon>
        <taxon>Bombycoidea</taxon>
        <taxon>Lasiocampidae</taxon>
        <taxon>Dendrolimus</taxon>
    </lineage>
</organism>
<dbReference type="Proteomes" id="UP000824533">
    <property type="component" value="Linkage Group LG18"/>
</dbReference>
<comment type="caution">
    <text evidence="1">The sequence shown here is derived from an EMBL/GenBank/DDBJ whole genome shotgun (WGS) entry which is preliminary data.</text>
</comment>
<name>A0ACC1CS15_9NEOP</name>
<evidence type="ECO:0000313" key="1">
    <source>
        <dbReference type="EMBL" id="KAJ0174392.1"/>
    </source>
</evidence>
<dbReference type="EMBL" id="CM034404">
    <property type="protein sequence ID" value="KAJ0174392.1"/>
    <property type="molecule type" value="Genomic_DNA"/>
</dbReference>
<gene>
    <name evidence="1" type="ORF">K1T71_010538</name>
</gene>
<sequence length="91" mass="10618">MVYLGSTRSHYILLSTVWWKSIRRRQPAGMRREVCCVLLIVVWAQGRPHQSRQPTAMSSQENVFGHTRSDTTSLEHQEPPKTNEDIPEERE</sequence>
<proteinExistence type="predicted"/>
<evidence type="ECO:0000313" key="2">
    <source>
        <dbReference type="Proteomes" id="UP000824533"/>
    </source>
</evidence>
<keyword evidence="2" id="KW-1185">Reference proteome</keyword>
<reference evidence="1 2" key="1">
    <citation type="journal article" date="2021" name="Front. Genet.">
        <title>Chromosome-Level Genome Assembly Reveals Significant Gene Expansion in the Toll and IMD Signaling Pathways of Dendrolimus kikuchii.</title>
        <authorList>
            <person name="Zhou J."/>
            <person name="Wu P."/>
            <person name="Xiong Z."/>
            <person name="Liu N."/>
            <person name="Zhao N."/>
            <person name="Ji M."/>
            <person name="Qiu Y."/>
            <person name="Yang B."/>
        </authorList>
    </citation>
    <scope>NUCLEOTIDE SEQUENCE [LARGE SCALE GENOMIC DNA]</scope>
    <source>
        <strain evidence="1">Ann1</strain>
    </source>
</reference>